<keyword evidence="2" id="KW-1185">Reference proteome</keyword>
<dbReference type="OrthoDB" id="685237at2759"/>
<accession>W1PZ70</accession>
<dbReference type="Gramene" id="ERN13336">
    <property type="protein sequence ID" value="ERN13336"/>
    <property type="gene ID" value="AMTR_s00041p00105390"/>
</dbReference>
<dbReference type="AlphaFoldDB" id="W1PZ70"/>
<dbReference type="PANTHER" id="PTHR33593">
    <property type="entry name" value="DUF1442 FAMILY PROTEIN"/>
    <property type="match status" value="1"/>
</dbReference>
<dbReference type="InterPro" id="IPR009902">
    <property type="entry name" value="DUF1442"/>
</dbReference>
<dbReference type="Proteomes" id="UP000017836">
    <property type="component" value="Unassembled WGS sequence"/>
</dbReference>
<sequence>MGWCPETATRAYLDTVKLSRPRDELGVAELLSALAGGIKAQLIIQVRHPGSGVASSLGLSTAARHTCGRHIIVVPDDTARAEYLEAVALAGAENEAEILVGDFAQISSEIADVDFAVVDCRGRDHSRVLRLLKLSQRGAVVVCKNAGLRAPMAATWQKPVVRSALLPIGKGLEITQLGEVAVGSSGAKKSRWIVQVDRHTGEEHVFRR</sequence>
<organism evidence="1 2">
    <name type="scientific">Amborella trichopoda</name>
    <dbReference type="NCBI Taxonomy" id="13333"/>
    <lineage>
        <taxon>Eukaryota</taxon>
        <taxon>Viridiplantae</taxon>
        <taxon>Streptophyta</taxon>
        <taxon>Embryophyta</taxon>
        <taxon>Tracheophyta</taxon>
        <taxon>Spermatophyta</taxon>
        <taxon>Magnoliopsida</taxon>
        <taxon>Amborellales</taxon>
        <taxon>Amborellaceae</taxon>
        <taxon>Amborella</taxon>
    </lineage>
</organism>
<dbReference type="OMA" id="WSRGGVM"/>
<proteinExistence type="predicted"/>
<dbReference type="KEGG" id="atr:18441577"/>
<evidence type="ECO:0000313" key="2">
    <source>
        <dbReference type="Proteomes" id="UP000017836"/>
    </source>
</evidence>
<dbReference type="eggNOG" id="ENOG502RYQI">
    <property type="taxonomic scope" value="Eukaryota"/>
</dbReference>
<name>W1PZ70_AMBTC</name>
<dbReference type="InterPro" id="IPR029063">
    <property type="entry name" value="SAM-dependent_MTases_sf"/>
</dbReference>
<gene>
    <name evidence="1" type="ORF">AMTR_s00041p00105390</name>
</gene>
<dbReference type="Gene3D" id="3.40.50.150">
    <property type="entry name" value="Vaccinia Virus protein VP39"/>
    <property type="match status" value="1"/>
</dbReference>
<dbReference type="Pfam" id="PF07279">
    <property type="entry name" value="DUF1442"/>
    <property type="match status" value="1"/>
</dbReference>
<reference evidence="2" key="1">
    <citation type="journal article" date="2013" name="Science">
        <title>The Amborella genome and the evolution of flowering plants.</title>
        <authorList>
            <consortium name="Amborella Genome Project"/>
        </authorList>
    </citation>
    <scope>NUCLEOTIDE SEQUENCE [LARGE SCALE GENOMIC DNA]</scope>
</reference>
<protein>
    <submittedName>
        <fullName evidence="1">Uncharacterized protein</fullName>
    </submittedName>
</protein>
<evidence type="ECO:0000313" key="1">
    <source>
        <dbReference type="EMBL" id="ERN13336.1"/>
    </source>
</evidence>
<dbReference type="PANTHER" id="PTHR33593:SF2">
    <property type="entry name" value="ANKYRIN REPEAT_KH DOMAIN PROTEIN (DUF1442)"/>
    <property type="match status" value="1"/>
</dbReference>
<dbReference type="HOGENOM" id="CLU_075925_1_0_1"/>
<dbReference type="EMBL" id="KI392588">
    <property type="protein sequence ID" value="ERN13336.1"/>
    <property type="molecule type" value="Genomic_DNA"/>
</dbReference>